<dbReference type="RefSeq" id="WP_068015793.1">
    <property type="nucleotide sequence ID" value="NZ_QQAZ01000002.1"/>
</dbReference>
<dbReference type="AlphaFoldDB" id="A0A370HCH1"/>
<gene>
    <name evidence="1" type="ORF">DFR68_102198</name>
</gene>
<dbReference type="OrthoDB" id="10009770at2"/>
<organism evidence="1 2">
    <name type="scientific">Nocardia mexicana</name>
    <dbReference type="NCBI Taxonomy" id="279262"/>
    <lineage>
        <taxon>Bacteria</taxon>
        <taxon>Bacillati</taxon>
        <taxon>Actinomycetota</taxon>
        <taxon>Actinomycetes</taxon>
        <taxon>Mycobacteriales</taxon>
        <taxon>Nocardiaceae</taxon>
        <taxon>Nocardia</taxon>
    </lineage>
</organism>
<proteinExistence type="predicted"/>
<name>A0A370HCH1_9NOCA</name>
<protein>
    <submittedName>
        <fullName evidence="1">Uncharacterized protein</fullName>
    </submittedName>
</protein>
<keyword evidence="2" id="KW-1185">Reference proteome</keyword>
<reference evidence="1 2" key="1">
    <citation type="submission" date="2018-07" db="EMBL/GenBank/DDBJ databases">
        <title>Genomic Encyclopedia of Type Strains, Phase IV (KMG-IV): sequencing the most valuable type-strain genomes for metagenomic binning, comparative biology and taxonomic classification.</title>
        <authorList>
            <person name="Goeker M."/>
        </authorList>
    </citation>
    <scope>NUCLEOTIDE SEQUENCE [LARGE SCALE GENOMIC DNA]</scope>
    <source>
        <strain evidence="1 2">DSM 44952</strain>
    </source>
</reference>
<accession>A0A370HCH1</accession>
<evidence type="ECO:0000313" key="1">
    <source>
        <dbReference type="EMBL" id="RDI54075.1"/>
    </source>
</evidence>
<dbReference type="Proteomes" id="UP000255355">
    <property type="component" value="Unassembled WGS sequence"/>
</dbReference>
<dbReference type="EMBL" id="QQAZ01000002">
    <property type="protein sequence ID" value="RDI54075.1"/>
    <property type="molecule type" value="Genomic_DNA"/>
</dbReference>
<comment type="caution">
    <text evidence="1">The sequence shown here is derived from an EMBL/GenBank/DDBJ whole genome shotgun (WGS) entry which is preliminary data.</text>
</comment>
<evidence type="ECO:0000313" key="2">
    <source>
        <dbReference type="Proteomes" id="UP000255355"/>
    </source>
</evidence>
<sequence length="132" mass="13698">MLDRYGWQLGIGDPVTVHAPCGNPRCVHGAHGTVVDFGSEHLIVRLATAPLGHADETTVSIRPQHVEYGYAGLGPDPGPPAREGVSVTMPGLADACVQEAVAAGIADSVITAEQGAKLVAAWRNRAADESRP</sequence>